<feature type="transmembrane region" description="Helical" evidence="2">
    <location>
        <begin position="291"/>
        <end position="313"/>
    </location>
</feature>
<evidence type="ECO:0000256" key="1">
    <source>
        <dbReference type="SAM" id="MobiDB-lite"/>
    </source>
</evidence>
<dbReference type="PANTHER" id="PTHR20992">
    <property type="entry name" value="AT15442P-RELATED"/>
    <property type="match status" value="1"/>
</dbReference>
<feature type="transmembrane region" description="Helical" evidence="2">
    <location>
        <begin position="104"/>
        <end position="121"/>
    </location>
</feature>
<feature type="transmembrane region" description="Helical" evidence="2">
    <location>
        <begin position="161"/>
        <end position="178"/>
    </location>
</feature>
<dbReference type="Pfam" id="PF04087">
    <property type="entry name" value="DUF389"/>
    <property type="match status" value="1"/>
</dbReference>
<keyword evidence="2" id="KW-0812">Transmembrane</keyword>
<accession>A0ABT5JQB0</accession>
<sequence length="554" mass="58919">MSDTAKPDAVPEPGADIGAEDVELAKPSMEEDEAAAKAADDTKEKAGQAGAESSGTQHQSAARASLAAALVTVREWWAEQVIGQVDQAEVIERRREDCALSERYLFMTAMSAGIAVLGLLLSSPAVVIGAMLLSPLMGPIMGLGFALAIGDWDWLKQSGRSLAVGSILAVLLCAALVFPSPIQTITSEIAARTRPNLFDLFVALFSALAGAYAMIRGREGTIVGVAIATALMPPLAVVGFGLATFNWTVFSGALLLFVTNLLTIALTAFAMAKLYGFRSTLTKGQTKAQNFFVAAVFVALAVPLAFTLQQIAWETNAQRIVRDAIRERFERPAQIDAVEIDFASDPLEVSAIMFTPVIRPDAEKEIARALENRLGREVILTLTQTQTETGAGAAQRAQLSATRAQEAAAAAARVQALATRLSLAAGVPEGDVLIDRNRRRALVRAKRLDGAPLAVYRTLETRIAATEPEWTVELIPPQASLPAVIGFDEDGPTAQGRDALAVIAWAAQRLARGVVLTGDSDQADIAAELLREQGVEVQLRNGFGPLRVEWAAEE</sequence>
<feature type="transmembrane region" description="Helical" evidence="2">
    <location>
        <begin position="198"/>
        <end position="215"/>
    </location>
</feature>
<comment type="caution">
    <text evidence="3">The sequence shown here is derived from an EMBL/GenBank/DDBJ whole genome shotgun (WGS) entry which is preliminary data.</text>
</comment>
<keyword evidence="2" id="KW-0472">Membrane</keyword>
<feature type="transmembrane region" description="Helical" evidence="2">
    <location>
        <begin position="222"/>
        <end position="243"/>
    </location>
</feature>
<keyword evidence="2" id="KW-1133">Transmembrane helix</keyword>
<evidence type="ECO:0000313" key="3">
    <source>
        <dbReference type="EMBL" id="MDC8754833.1"/>
    </source>
</evidence>
<protein>
    <submittedName>
        <fullName evidence="3">DUF389 domain-containing protein</fullName>
    </submittedName>
</protein>
<gene>
    <name evidence="3" type="ORF">OIK40_09290</name>
</gene>
<name>A0ABT5JQB0_9SPHN</name>
<dbReference type="RefSeq" id="WP_273678031.1">
    <property type="nucleotide sequence ID" value="NZ_JAQQXQ010000006.1"/>
</dbReference>
<dbReference type="Proteomes" id="UP001216558">
    <property type="component" value="Unassembled WGS sequence"/>
</dbReference>
<dbReference type="InterPro" id="IPR005240">
    <property type="entry name" value="DUF389"/>
</dbReference>
<keyword evidence="4" id="KW-1185">Reference proteome</keyword>
<dbReference type="EMBL" id="JAQQXQ010000006">
    <property type="protein sequence ID" value="MDC8754833.1"/>
    <property type="molecule type" value="Genomic_DNA"/>
</dbReference>
<dbReference type="PANTHER" id="PTHR20992:SF9">
    <property type="entry name" value="AT15442P-RELATED"/>
    <property type="match status" value="1"/>
</dbReference>
<reference evidence="3 4" key="1">
    <citation type="submission" date="2022-10" db="EMBL/GenBank/DDBJ databases">
        <title>Erythrobacter sp. sf7 Genome sequencing.</title>
        <authorList>
            <person name="Park S."/>
        </authorList>
    </citation>
    <scope>NUCLEOTIDE SEQUENCE [LARGE SCALE GENOMIC DNA]</scope>
    <source>
        <strain evidence="4">sf7</strain>
    </source>
</reference>
<proteinExistence type="predicted"/>
<feature type="compositionally biased region" description="Basic and acidic residues" evidence="1">
    <location>
        <begin position="34"/>
        <end position="46"/>
    </location>
</feature>
<evidence type="ECO:0000313" key="4">
    <source>
        <dbReference type="Proteomes" id="UP001216558"/>
    </source>
</evidence>
<feature type="region of interest" description="Disordered" evidence="1">
    <location>
        <begin position="1"/>
        <end position="58"/>
    </location>
</feature>
<organism evidence="3 4">
    <name type="scientific">Erythrobacter fulvus</name>
    <dbReference type="NCBI Taxonomy" id="2987523"/>
    <lineage>
        <taxon>Bacteria</taxon>
        <taxon>Pseudomonadati</taxon>
        <taxon>Pseudomonadota</taxon>
        <taxon>Alphaproteobacteria</taxon>
        <taxon>Sphingomonadales</taxon>
        <taxon>Erythrobacteraceae</taxon>
        <taxon>Erythrobacter/Porphyrobacter group</taxon>
        <taxon>Erythrobacter</taxon>
    </lineage>
</organism>
<evidence type="ECO:0000256" key="2">
    <source>
        <dbReference type="SAM" id="Phobius"/>
    </source>
</evidence>
<feature type="transmembrane region" description="Helical" evidence="2">
    <location>
        <begin position="127"/>
        <end position="149"/>
    </location>
</feature>
<feature type="transmembrane region" description="Helical" evidence="2">
    <location>
        <begin position="249"/>
        <end position="270"/>
    </location>
</feature>